<accession>A0A0F9SXS5</accession>
<reference evidence="1" key="1">
    <citation type="journal article" date="2015" name="Nature">
        <title>Complex archaea that bridge the gap between prokaryotes and eukaryotes.</title>
        <authorList>
            <person name="Spang A."/>
            <person name="Saw J.H."/>
            <person name="Jorgensen S.L."/>
            <person name="Zaremba-Niedzwiedzka K."/>
            <person name="Martijn J."/>
            <person name="Lind A.E."/>
            <person name="van Eijk R."/>
            <person name="Schleper C."/>
            <person name="Guy L."/>
            <person name="Ettema T.J."/>
        </authorList>
    </citation>
    <scope>NUCLEOTIDE SEQUENCE</scope>
</reference>
<sequence>MKFDETAVKMLNAFIDNEHLTSTELTKLVFDINNRTILQKKNNLIISRLKTWVKKGLIVNGTIENRIAHYKLNEDNLKMGTLLLRIDDDFDELGEYLVIDIKGQPRILAPLDLFEE</sequence>
<proteinExistence type="predicted"/>
<organism evidence="1">
    <name type="scientific">marine sediment metagenome</name>
    <dbReference type="NCBI Taxonomy" id="412755"/>
    <lineage>
        <taxon>unclassified sequences</taxon>
        <taxon>metagenomes</taxon>
        <taxon>ecological metagenomes</taxon>
    </lineage>
</organism>
<dbReference type="EMBL" id="LAZR01002134">
    <property type="protein sequence ID" value="KKN34023.1"/>
    <property type="molecule type" value="Genomic_DNA"/>
</dbReference>
<dbReference type="AlphaFoldDB" id="A0A0F9SXS5"/>
<protein>
    <submittedName>
        <fullName evidence="1">Uncharacterized protein</fullName>
    </submittedName>
</protein>
<name>A0A0F9SXS5_9ZZZZ</name>
<comment type="caution">
    <text evidence="1">The sequence shown here is derived from an EMBL/GenBank/DDBJ whole genome shotgun (WGS) entry which is preliminary data.</text>
</comment>
<evidence type="ECO:0000313" key="1">
    <source>
        <dbReference type="EMBL" id="KKN34023.1"/>
    </source>
</evidence>
<gene>
    <name evidence="1" type="ORF">LCGC14_0797840</name>
</gene>